<reference evidence="15" key="1">
    <citation type="submission" date="2013-01" db="EMBL/GenBank/DDBJ databases">
        <title>Draft Genome Sequence of a Mulberry Tree, Morus notabilis C.K. Schneid.</title>
        <authorList>
            <person name="He N."/>
            <person name="Zhao S."/>
        </authorList>
    </citation>
    <scope>NUCLEOTIDE SEQUENCE</scope>
</reference>
<dbReference type="Pfam" id="PF24823">
    <property type="entry name" value="PH_RDR2"/>
    <property type="match status" value="1"/>
</dbReference>
<evidence type="ECO:0000256" key="5">
    <source>
        <dbReference type="ARBA" id="ARBA00022884"/>
    </source>
</evidence>
<dbReference type="GO" id="GO:0030422">
    <property type="term" value="P:siRNA processing"/>
    <property type="evidence" value="ECO:0007669"/>
    <property type="project" value="TreeGrafter"/>
</dbReference>
<dbReference type="Pfam" id="PF26250">
    <property type="entry name" value="RRM_RdRP1_2"/>
    <property type="match status" value="1"/>
</dbReference>
<name>W9S7I8_9ROSA</name>
<dbReference type="GO" id="GO:0003968">
    <property type="term" value="F:RNA-directed RNA polymerase activity"/>
    <property type="evidence" value="ECO:0007669"/>
    <property type="project" value="UniProtKB-KW"/>
</dbReference>
<feature type="domain" description="RDRP helical" evidence="12">
    <location>
        <begin position="273"/>
        <end position="355"/>
    </location>
</feature>
<evidence type="ECO:0000313" key="15">
    <source>
        <dbReference type="Proteomes" id="UP000030645"/>
    </source>
</evidence>
<evidence type="ECO:0000256" key="8">
    <source>
        <dbReference type="RuleBase" id="RU363098"/>
    </source>
</evidence>
<evidence type="ECO:0000259" key="9">
    <source>
        <dbReference type="Pfam" id="PF05183"/>
    </source>
</evidence>
<sequence length="1115" mass="126764">MGAMVERPTVRVTNIPQTAIATDLQTFLESKLGPNSVFAVEISTERKNWKSRGFGRVQFTSLAAKLVAQALSLSNNFVFRSRNLGIFDTHDDIVALPVDPKLRLEDGVLHAGFMIRDDRMAVLQSWEGVRAWAMPERNRVEFWVWSDEDCYKLEVAFEDVLETVGYCLDDGKLYAFLLQLKYGPKIYKRISRPSKFVADRYHICKEDFEFHWVRTTDFLESKSIGHSTSLCWDAKEDFLSSDTFRSFPYYREGMKDLILEDSDEFCSVSETVPLIKCPAGSNLSYEILFQLNSLVHMQKISFASADADLIEYFGSLNIDTANAVIQKLHKLKSTCYDPLSLAKTYAHILEKNTKNPSSAIKRLTENSLMSCHRALITPSKIYCMGPELETSNYVVKNFAAYASDFLRVTFVEEDWGKLHPHVVSTSIEQGIFAKPYRTGIYDRILSILRNGILIGAKRYEFLAFSASQLRSSAVWMFASNDNVKAEDIREWMGCFNKIRSVSKCAARMGQLFSSSRQTLIVPTQDLEIIPDVEVTTDGIDYCFSDGIGKISSSFARQVAQKCGLKETPSAFQIRYGGYKGVIAVNRSSFRKLSLRSSMLKFESSNRMLNVTKWSGSMPCYLNREIVSLLSSLGVKDESFLALLREQLLLLGKMRTNREAALNVLENLNGSDSSNILVKMLLQGYEPNAEPYLSMMIQSYYENQLSDLKTRCRIFVPKGKVLIGCLDETGILEYGQVYVRLTMKKAELEAGNQSFFRKVDDETSIVVGKVVVTKNPCLHPGDVRVLEAVYDAKLEEEGLVDCLVFPQKGERPHPNECSGGDLDGDLFFISWDTNLIPPRTTAPMDYIGRRPRIMDHDVTLEEIQKFFVDYMINDTLGGISTAHLIHADREPEKAFSENCLQLATLHSMAVDFAKTGAPAEMPRALRPRDYPDFMERLDRPMYVSNGALGKLYRATVESESQGSSNLVWSEKTAEAAYDRDLEVNGFEEFIALAESHRDMYIDKMNGIMNYYELESEDEVLTGNLRKRAAYLQRDNRRYFEVKDRILLAVKSLQREAKGWFEGSCEAMEQQKMASAWYHVTYHPNYYQKSINCLSFPWIKGDILLNIKSINSQRNST</sequence>
<dbReference type="KEGG" id="mnt:21385698"/>
<dbReference type="STRING" id="981085.W9S7I8"/>
<dbReference type="Pfam" id="PF26253">
    <property type="entry name" value="RdRP_head"/>
    <property type="match status" value="1"/>
</dbReference>
<dbReference type="PANTHER" id="PTHR23079:SF5">
    <property type="entry name" value="RNA-DEPENDENT RNA POLYMERASE 2"/>
    <property type="match status" value="1"/>
</dbReference>
<comment type="function">
    <text evidence="8">Probably involved in the RNA silencing pathway and required for the generation of small interfering RNAs (siRNAs).</text>
</comment>
<dbReference type="Proteomes" id="UP000030645">
    <property type="component" value="Unassembled WGS sequence"/>
</dbReference>
<dbReference type="InterPro" id="IPR007855">
    <property type="entry name" value="RDRP"/>
</dbReference>
<dbReference type="InterPro" id="IPR035979">
    <property type="entry name" value="RBD_domain_sf"/>
</dbReference>
<dbReference type="AlphaFoldDB" id="W9S7I8"/>
<evidence type="ECO:0000313" key="14">
    <source>
        <dbReference type="EMBL" id="EXC16034.1"/>
    </source>
</evidence>
<dbReference type="Gene3D" id="3.30.70.330">
    <property type="match status" value="1"/>
</dbReference>
<dbReference type="InterPro" id="IPR057596">
    <property type="entry name" value="RDRP_core"/>
</dbReference>
<dbReference type="Pfam" id="PF05183">
    <property type="entry name" value="RdRP"/>
    <property type="match status" value="1"/>
</dbReference>
<keyword evidence="3 8" id="KW-0808">Transferase</keyword>
<organism evidence="14 15">
    <name type="scientific">Morus notabilis</name>
    <dbReference type="NCBI Taxonomy" id="981085"/>
    <lineage>
        <taxon>Eukaryota</taxon>
        <taxon>Viridiplantae</taxon>
        <taxon>Streptophyta</taxon>
        <taxon>Embryophyta</taxon>
        <taxon>Tracheophyta</taxon>
        <taxon>Spermatophyta</taxon>
        <taxon>Magnoliopsida</taxon>
        <taxon>eudicotyledons</taxon>
        <taxon>Gunneridae</taxon>
        <taxon>Pentapetalae</taxon>
        <taxon>rosids</taxon>
        <taxon>fabids</taxon>
        <taxon>Rosales</taxon>
        <taxon>Moraceae</taxon>
        <taxon>Moreae</taxon>
        <taxon>Morus</taxon>
    </lineage>
</organism>
<keyword evidence="5 8" id="KW-0694">RNA-binding</keyword>
<dbReference type="InterPro" id="IPR058752">
    <property type="entry name" value="RDRP_C_head"/>
</dbReference>
<dbReference type="InterPro" id="IPR058751">
    <property type="entry name" value="RDRP_helical"/>
</dbReference>
<dbReference type="eggNOG" id="KOG0988">
    <property type="taxonomic scope" value="Eukaryota"/>
</dbReference>
<evidence type="ECO:0000259" key="12">
    <source>
        <dbReference type="Pfam" id="PF26252"/>
    </source>
</evidence>
<keyword evidence="2 8" id="KW-0696">RNA-directed RNA polymerase</keyword>
<keyword evidence="6 8" id="KW-0943">RNA-mediated gene silencing</keyword>
<dbReference type="EC" id="2.7.7.48" evidence="8"/>
<evidence type="ECO:0000256" key="7">
    <source>
        <dbReference type="ARBA" id="ARBA00048744"/>
    </source>
</evidence>
<keyword evidence="15" id="KW-1185">Reference proteome</keyword>
<dbReference type="EMBL" id="KE345786">
    <property type="protein sequence ID" value="EXC16034.1"/>
    <property type="molecule type" value="Genomic_DNA"/>
</dbReference>
<evidence type="ECO:0000259" key="10">
    <source>
        <dbReference type="Pfam" id="PF24823"/>
    </source>
</evidence>
<dbReference type="GO" id="GO:0031380">
    <property type="term" value="C:nuclear RNA-directed RNA polymerase complex"/>
    <property type="evidence" value="ECO:0007669"/>
    <property type="project" value="TreeGrafter"/>
</dbReference>
<evidence type="ECO:0000256" key="1">
    <source>
        <dbReference type="ARBA" id="ARBA00005762"/>
    </source>
</evidence>
<evidence type="ECO:0000256" key="4">
    <source>
        <dbReference type="ARBA" id="ARBA00022695"/>
    </source>
</evidence>
<evidence type="ECO:0000259" key="11">
    <source>
        <dbReference type="Pfam" id="PF26250"/>
    </source>
</evidence>
<feature type="domain" description="RDRP core" evidence="9">
    <location>
        <begin position="376"/>
        <end position="953"/>
    </location>
</feature>
<feature type="domain" description="RDRP C-terminal head" evidence="13">
    <location>
        <begin position="975"/>
        <end position="1114"/>
    </location>
</feature>
<evidence type="ECO:0000256" key="6">
    <source>
        <dbReference type="ARBA" id="ARBA00023158"/>
    </source>
</evidence>
<dbReference type="InterPro" id="IPR012677">
    <property type="entry name" value="Nucleotide-bd_a/b_plait_sf"/>
</dbReference>
<feature type="domain" description="RDR1/2-like PH-like" evidence="10">
    <location>
        <begin position="109"/>
        <end position="257"/>
    </location>
</feature>
<dbReference type="PANTHER" id="PTHR23079">
    <property type="entry name" value="RNA-DEPENDENT RNA POLYMERASE"/>
    <property type="match status" value="1"/>
</dbReference>
<dbReference type="InterPro" id="IPR057590">
    <property type="entry name" value="PH_RDR1/2-like"/>
</dbReference>
<gene>
    <name evidence="14" type="ORF">L484_002118</name>
</gene>
<comment type="similarity">
    <text evidence="1 8">Belongs to the RdRP family.</text>
</comment>
<proteinExistence type="inferred from homology"/>
<dbReference type="Pfam" id="PF26252">
    <property type="entry name" value="RdRP_helical"/>
    <property type="match status" value="1"/>
</dbReference>
<accession>W9S7I8</accession>
<comment type="catalytic activity">
    <reaction evidence="7 8">
        <text>RNA(n) + a ribonucleoside 5'-triphosphate = RNA(n+1) + diphosphate</text>
        <dbReference type="Rhea" id="RHEA:21248"/>
        <dbReference type="Rhea" id="RHEA-COMP:14527"/>
        <dbReference type="Rhea" id="RHEA-COMP:17342"/>
        <dbReference type="ChEBI" id="CHEBI:33019"/>
        <dbReference type="ChEBI" id="CHEBI:61557"/>
        <dbReference type="ChEBI" id="CHEBI:140395"/>
        <dbReference type="EC" id="2.7.7.48"/>
    </reaction>
</comment>
<dbReference type="InterPro" id="IPR058763">
    <property type="entry name" value="RRM_RDR1/2-like"/>
</dbReference>
<evidence type="ECO:0000256" key="2">
    <source>
        <dbReference type="ARBA" id="ARBA00022484"/>
    </source>
</evidence>
<keyword evidence="4 8" id="KW-0548">Nucleotidyltransferase</keyword>
<dbReference type="GO" id="GO:0003723">
    <property type="term" value="F:RNA binding"/>
    <property type="evidence" value="ECO:0007669"/>
    <property type="project" value="UniProtKB-KW"/>
</dbReference>
<feature type="domain" description="RDR1/2-like RRM" evidence="11">
    <location>
        <begin position="9"/>
        <end position="92"/>
    </location>
</feature>
<dbReference type="SUPFAM" id="SSF54928">
    <property type="entry name" value="RNA-binding domain, RBD"/>
    <property type="match status" value="1"/>
</dbReference>
<protein>
    <recommendedName>
        <fullName evidence="8">RNA-dependent RNA polymerase</fullName>
        <ecNumber evidence="8">2.7.7.48</ecNumber>
    </recommendedName>
</protein>
<dbReference type="OrthoDB" id="6513042at2759"/>
<evidence type="ECO:0000259" key="13">
    <source>
        <dbReference type="Pfam" id="PF26253"/>
    </source>
</evidence>
<evidence type="ECO:0000256" key="3">
    <source>
        <dbReference type="ARBA" id="ARBA00022679"/>
    </source>
</evidence>